<dbReference type="Proteomes" id="UP000076874">
    <property type="component" value="Unassembled WGS sequence"/>
</dbReference>
<gene>
    <name evidence="2" type="ORF">SPI_04405</name>
</gene>
<evidence type="ECO:0000313" key="2">
    <source>
        <dbReference type="EMBL" id="OAA62865.1"/>
    </source>
</evidence>
<dbReference type="SUPFAM" id="SSF56281">
    <property type="entry name" value="Metallo-hydrolase/oxidoreductase"/>
    <property type="match status" value="1"/>
</dbReference>
<comment type="caution">
    <text evidence="2">The sequence shown here is derived from an EMBL/GenBank/DDBJ whole genome shotgun (WGS) entry which is preliminary data.</text>
</comment>
<dbReference type="InterPro" id="IPR036866">
    <property type="entry name" value="RibonucZ/Hydroxyglut_hydro"/>
</dbReference>
<evidence type="ECO:0000313" key="3">
    <source>
        <dbReference type="Proteomes" id="UP000076874"/>
    </source>
</evidence>
<accession>A0A167VPX0</accession>
<dbReference type="PANTHER" id="PTHR46504:SF2">
    <property type="entry name" value="TRNASE Z TRZ1"/>
    <property type="match status" value="1"/>
</dbReference>
<dbReference type="AlphaFoldDB" id="A0A167VPX0"/>
<proteinExistence type="predicted"/>
<dbReference type="OrthoDB" id="527344at2759"/>
<sequence length="356" mass="39568">MARRNTRLLRRSPQIEILEWTMPIAGSPRLIGGSRAACGTSFMVPELDILLDAGTSINNHFRPRNVFVTHGHNDHSVLLPTLTLGRGPGRGRTNIFCPAPLRPVVERYIMDSHLLSIGDLRAAGVDKNALHLNGDGLFHRLFGRTCRSHGLYIGDRLSLPGSPKIRVLAVSCDHTVPCLGYVFSRVEVRVKAEYAGLSEAECLALACAGAQVHDTTDTPLFAFLGDTAATTLAATPPWLGTPPPLPRPLRPLRPPPPPPSRLPSYRRADTAMCGAPTPTAKSIPVVITECTYLYEMHRTNANASKHTVWPDLEPIVRRWPQTTFVLIHFSLRYHPDEINRFFDRMRERPKNILVWV</sequence>
<name>A0A167VPX0_9HYPO</name>
<dbReference type="PANTHER" id="PTHR46504">
    <property type="entry name" value="TRNASE Z TRZ1"/>
    <property type="match status" value="1"/>
</dbReference>
<dbReference type="EMBL" id="AZHD01000006">
    <property type="protein sequence ID" value="OAA62865.1"/>
    <property type="molecule type" value="Genomic_DNA"/>
</dbReference>
<evidence type="ECO:0000256" key="1">
    <source>
        <dbReference type="SAM" id="MobiDB-lite"/>
    </source>
</evidence>
<keyword evidence="3" id="KW-1185">Reference proteome</keyword>
<reference evidence="2 3" key="1">
    <citation type="journal article" date="2016" name="Genome Biol. Evol.">
        <title>Divergent and convergent evolution of fungal pathogenicity.</title>
        <authorList>
            <person name="Shang Y."/>
            <person name="Xiao G."/>
            <person name="Zheng P."/>
            <person name="Cen K."/>
            <person name="Zhan S."/>
            <person name="Wang C."/>
        </authorList>
    </citation>
    <scope>NUCLEOTIDE SEQUENCE [LARGE SCALE GENOMIC DNA]</scope>
    <source>
        <strain evidence="2 3">RCEF 264</strain>
    </source>
</reference>
<feature type="compositionally biased region" description="Pro residues" evidence="1">
    <location>
        <begin position="239"/>
        <end position="261"/>
    </location>
</feature>
<protein>
    <submittedName>
        <fullName evidence="2">3'-tRNA processing endoribonuclease</fullName>
    </submittedName>
</protein>
<organism evidence="2 3">
    <name type="scientific">Niveomyces insectorum RCEF 264</name>
    <dbReference type="NCBI Taxonomy" id="1081102"/>
    <lineage>
        <taxon>Eukaryota</taxon>
        <taxon>Fungi</taxon>
        <taxon>Dikarya</taxon>
        <taxon>Ascomycota</taxon>
        <taxon>Pezizomycotina</taxon>
        <taxon>Sordariomycetes</taxon>
        <taxon>Hypocreomycetidae</taxon>
        <taxon>Hypocreales</taxon>
        <taxon>Cordycipitaceae</taxon>
        <taxon>Niveomyces</taxon>
    </lineage>
</organism>
<feature type="region of interest" description="Disordered" evidence="1">
    <location>
        <begin position="235"/>
        <end position="263"/>
    </location>
</feature>
<dbReference type="STRING" id="1081102.A0A167VPX0"/>
<dbReference type="Gene3D" id="3.60.15.10">
    <property type="entry name" value="Ribonuclease Z/Hydroxyacylglutathione hydrolase-like"/>
    <property type="match status" value="2"/>
</dbReference>